<dbReference type="OrthoDB" id="288590at2759"/>
<dbReference type="GO" id="GO:0044283">
    <property type="term" value="P:small molecule biosynthetic process"/>
    <property type="evidence" value="ECO:0007669"/>
    <property type="project" value="UniProtKB-ARBA"/>
</dbReference>
<dbReference type="InterPro" id="IPR050231">
    <property type="entry name" value="Iron_ascorbate_oxido_reductase"/>
</dbReference>
<reference evidence="4 5" key="1">
    <citation type="submission" date="2015-01" db="EMBL/GenBank/DDBJ databases">
        <title>The Genome Sequence of Exophiala sideris CBS121828.</title>
        <authorList>
            <consortium name="The Broad Institute Genomics Platform"/>
            <person name="Cuomo C."/>
            <person name="de Hoog S."/>
            <person name="Gorbushina A."/>
            <person name="Stielow B."/>
            <person name="Teixiera M."/>
            <person name="Abouelleil A."/>
            <person name="Chapman S.B."/>
            <person name="Priest M."/>
            <person name="Young S.K."/>
            <person name="Wortman J."/>
            <person name="Nusbaum C."/>
            <person name="Birren B."/>
        </authorList>
    </citation>
    <scope>NUCLEOTIDE SEQUENCE [LARGE SCALE GENOMIC DNA]</scope>
    <source>
        <strain evidence="4 5">CBS 121828</strain>
    </source>
</reference>
<dbReference type="Pfam" id="PF14226">
    <property type="entry name" value="DIOX_N"/>
    <property type="match status" value="1"/>
</dbReference>
<dbReference type="PRINTS" id="PR00682">
    <property type="entry name" value="IPNSYNTHASE"/>
</dbReference>
<dbReference type="InterPro" id="IPR044861">
    <property type="entry name" value="IPNS-like_FE2OG_OXY"/>
</dbReference>
<evidence type="ECO:0000313" key="5">
    <source>
        <dbReference type="Proteomes" id="UP000053599"/>
    </source>
</evidence>
<dbReference type="PROSITE" id="PS51471">
    <property type="entry name" value="FE2OG_OXY"/>
    <property type="match status" value="1"/>
</dbReference>
<accession>A0A0D1ZAW8</accession>
<dbReference type="PANTHER" id="PTHR47990">
    <property type="entry name" value="2-OXOGLUTARATE (2OG) AND FE(II)-DEPENDENT OXYGENASE SUPERFAMILY PROTEIN-RELATED"/>
    <property type="match status" value="1"/>
</dbReference>
<dbReference type="AlphaFoldDB" id="A0A0D1ZAW8"/>
<dbReference type="EMBL" id="KN846952">
    <property type="protein sequence ID" value="KIV83898.1"/>
    <property type="molecule type" value="Genomic_DNA"/>
</dbReference>
<keyword evidence="2" id="KW-0408">Iron</keyword>
<name>A0A0D1ZAW8_9EURO</name>
<evidence type="ECO:0000256" key="1">
    <source>
        <dbReference type="ARBA" id="ARBA00008056"/>
    </source>
</evidence>
<organism evidence="4 5">
    <name type="scientific">Exophiala sideris</name>
    <dbReference type="NCBI Taxonomy" id="1016849"/>
    <lineage>
        <taxon>Eukaryota</taxon>
        <taxon>Fungi</taxon>
        <taxon>Dikarya</taxon>
        <taxon>Ascomycota</taxon>
        <taxon>Pezizomycotina</taxon>
        <taxon>Eurotiomycetes</taxon>
        <taxon>Chaetothyriomycetidae</taxon>
        <taxon>Chaetothyriales</taxon>
        <taxon>Herpotrichiellaceae</taxon>
        <taxon>Exophiala</taxon>
    </lineage>
</organism>
<evidence type="ECO:0000259" key="3">
    <source>
        <dbReference type="PROSITE" id="PS51471"/>
    </source>
</evidence>
<evidence type="ECO:0000256" key="2">
    <source>
        <dbReference type="RuleBase" id="RU003682"/>
    </source>
</evidence>
<protein>
    <recommendedName>
        <fullName evidence="3">Fe2OG dioxygenase domain-containing protein</fullName>
    </recommendedName>
</protein>
<evidence type="ECO:0000313" key="4">
    <source>
        <dbReference type="EMBL" id="KIV83898.1"/>
    </source>
</evidence>
<keyword evidence="2" id="KW-0560">Oxidoreductase</keyword>
<sequence>MAEYWKREVDGKEEIRTGLGWRPIVPGDGDLAVDQLPLVDLSDMSHEDIHKRQIVAKQICDACINYGFFYASHHGLSDGDISTVFAESKRFFTELTREEKMELDTAKHDHYWGYYPSYAEGEHPAGANLNEGMNFGYEPSVDPEAREGAQGTNWWPQETRLPGFEANTKRHMTRVLTLSRALLRLFALGLGLDEHCFDDLVTEPYSILKMCYYPGTVTATKKPSSLRPHTDPELLTILLQDDIPSLEVLSKTGTWIPAKPIPGTFIVNIGDSLSMLTNGLFVSTLHRVINTSGRDRYSVPFFLGANKEKELKALPSFVTAENPSRFQVFSSEDYIRRSLQLAYSKPDVTRDIGTVEIAV</sequence>
<dbReference type="GO" id="GO:0046872">
    <property type="term" value="F:metal ion binding"/>
    <property type="evidence" value="ECO:0007669"/>
    <property type="project" value="UniProtKB-KW"/>
</dbReference>
<dbReference type="GO" id="GO:0016491">
    <property type="term" value="F:oxidoreductase activity"/>
    <property type="evidence" value="ECO:0007669"/>
    <property type="project" value="UniProtKB-KW"/>
</dbReference>
<dbReference type="Proteomes" id="UP000053599">
    <property type="component" value="Unassembled WGS sequence"/>
</dbReference>
<gene>
    <name evidence="4" type="ORF">PV11_05883</name>
</gene>
<feature type="domain" description="Fe2OG dioxygenase" evidence="3">
    <location>
        <begin position="203"/>
        <end position="305"/>
    </location>
</feature>
<keyword evidence="2" id="KW-0479">Metal-binding</keyword>
<dbReference type="InterPro" id="IPR027443">
    <property type="entry name" value="IPNS-like_sf"/>
</dbReference>
<dbReference type="Gene3D" id="2.60.120.330">
    <property type="entry name" value="B-lactam Antibiotic, Isopenicillin N Synthase, Chain"/>
    <property type="match status" value="1"/>
</dbReference>
<dbReference type="STRING" id="1016849.A0A0D1ZAW8"/>
<comment type="similarity">
    <text evidence="1 2">Belongs to the iron/ascorbate-dependent oxidoreductase family.</text>
</comment>
<dbReference type="InterPro" id="IPR005123">
    <property type="entry name" value="Oxoglu/Fe-dep_dioxygenase_dom"/>
</dbReference>
<dbReference type="InterPro" id="IPR026992">
    <property type="entry name" value="DIOX_N"/>
</dbReference>
<dbReference type="HOGENOM" id="CLU_010119_6_3_1"/>
<dbReference type="SUPFAM" id="SSF51197">
    <property type="entry name" value="Clavaminate synthase-like"/>
    <property type="match status" value="1"/>
</dbReference>
<proteinExistence type="inferred from homology"/>
<dbReference type="Pfam" id="PF03171">
    <property type="entry name" value="2OG-FeII_Oxy"/>
    <property type="match status" value="1"/>
</dbReference>